<feature type="transmembrane region" description="Helical" evidence="1">
    <location>
        <begin position="69"/>
        <end position="88"/>
    </location>
</feature>
<evidence type="ECO:0000256" key="1">
    <source>
        <dbReference type="SAM" id="Phobius"/>
    </source>
</evidence>
<gene>
    <name evidence="2" type="ORF">SDC9_209209</name>
</gene>
<organism evidence="2">
    <name type="scientific">bioreactor metagenome</name>
    <dbReference type="NCBI Taxonomy" id="1076179"/>
    <lineage>
        <taxon>unclassified sequences</taxon>
        <taxon>metagenomes</taxon>
        <taxon>ecological metagenomes</taxon>
    </lineage>
</organism>
<comment type="caution">
    <text evidence="2">The sequence shown here is derived from an EMBL/GenBank/DDBJ whole genome shotgun (WGS) entry which is preliminary data.</text>
</comment>
<name>A0A645JE63_9ZZZZ</name>
<keyword evidence="1" id="KW-0812">Transmembrane</keyword>
<dbReference type="EMBL" id="VSSQ01138137">
    <property type="protein sequence ID" value="MPN61472.1"/>
    <property type="molecule type" value="Genomic_DNA"/>
</dbReference>
<protein>
    <submittedName>
        <fullName evidence="2">Uncharacterized protein</fullName>
    </submittedName>
</protein>
<accession>A0A645JE63</accession>
<feature type="transmembrane region" description="Helical" evidence="1">
    <location>
        <begin position="12"/>
        <end position="32"/>
    </location>
</feature>
<evidence type="ECO:0000313" key="2">
    <source>
        <dbReference type="EMBL" id="MPN61472.1"/>
    </source>
</evidence>
<dbReference type="AlphaFoldDB" id="A0A645JE63"/>
<keyword evidence="1" id="KW-1133">Transmembrane helix</keyword>
<sequence length="96" mass="11085">MWTSANAPLSWGIYRNIPFALMGILIIYLFYTSAKEHNDKAFKYMYLTIVLSFAFYIPVVLFADTIPLVGMLMIPKTCAYVWTVWIGFQDMRKAGN</sequence>
<keyword evidence="1" id="KW-0472">Membrane</keyword>
<feature type="transmembrane region" description="Helical" evidence="1">
    <location>
        <begin position="44"/>
        <end position="63"/>
    </location>
</feature>
<reference evidence="2" key="1">
    <citation type="submission" date="2019-08" db="EMBL/GenBank/DDBJ databases">
        <authorList>
            <person name="Kucharzyk K."/>
            <person name="Murdoch R.W."/>
            <person name="Higgins S."/>
            <person name="Loffler F."/>
        </authorList>
    </citation>
    <scope>NUCLEOTIDE SEQUENCE</scope>
</reference>
<proteinExistence type="predicted"/>